<evidence type="ECO:0000313" key="4">
    <source>
        <dbReference type="Proteomes" id="UP000251213"/>
    </source>
</evidence>
<reference evidence="3 4" key="1">
    <citation type="submission" date="2018-06" db="EMBL/GenBank/DDBJ databases">
        <title>Thermoflavimicrobium daqus sp. nov., a thermophilic microbe isolated from Moutai-flavour Daqu.</title>
        <authorList>
            <person name="Wang X."/>
            <person name="Zhou H."/>
        </authorList>
    </citation>
    <scope>NUCLEOTIDE SEQUENCE [LARGE SCALE GENOMIC DNA]</scope>
    <source>
        <strain evidence="3 4">FBKL4.011</strain>
    </source>
</reference>
<sequence length="475" mass="55226">MKKIRVDRVGFGNFVRKTRKSKGLRQEDLVDDNISQSAVSYIETGNGEVSVEKMEYILKKLDVKKKLSDFVEAGKEDDEVAIKEELKIRLAAIENIIDLVSPEEGLVQIRDLSIPLKHEYNVFVEYLKGKCFFFKRNWNKAHKHFFGCIHMLDHQHAKMTYTNLKSACYHELSTIEYIQNNFHQALSYSKKAMEYFQVDGQRKYYKDIIMVSQVIYLEKTNQVGEALNVLDDLTFDKEDIVFEKGEKGIYKSESKEAALNMYEMKSKLLAKHGSLAEAKKVALKGIELARIDKMYDRSLELWTTLGSIYIEQNKLNLAECCFRTALKLKDKVKKEYLLAYVYNQLGKLYYKFEDFRQSQKEYLESIKYSRKANDVYLETQALIGLGECYIKQNKQNKDKILACLNKALELAKQHNFSKLKNKLFLTLGNYMQEIGDPNFASYAMDFFYSYSESFKGGENEMTVVINRFDGDPPNG</sequence>
<dbReference type="CDD" id="cd00093">
    <property type="entry name" value="HTH_XRE"/>
    <property type="match status" value="1"/>
</dbReference>
<gene>
    <name evidence="3" type="ORF">DL897_06430</name>
</gene>
<feature type="domain" description="HTH cro/C1-type" evidence="2">
    <location>
        <begin position="15"/>
        <end position="70"/>
    </location>
</feature>
<name>A0A364K608_9BACL</name>
<reference evidence="3 4" key="2">
    <citation type="submission" date="2018-06" db="EMBL/GenBank/DDBJ databases">
        <authorList>
            <person name="Zhirakovskaya E."/>
        </authorList>
    </citation>
    <scope>NUCLEOTIDE SEQUENCE [LARGE SCALE GENOMIC DNA]</scope>
    <source>
        <strain evidence="3 4">FBKL4.011</strain>
    </source>
</reference>
<protein>
    <recommendedName>
        <fullName evidence="2">HTH cro/C1-type domain-containing protein</fullName>
    </recommendedName>
</protein>
<dbReference type="Gene3D" id="1.25.40.10">
    <property type="entry name" value="Tetratricopeptide repeat domain"/>
    <property type="match status" value="2"/>
</dbReference>
<feature type="repeat" description="TPR" evidence="1">
    <location>
        <begin position="339"/>
        <end position="372"/>
    </location>
</feature>
<evidence type="ECO:0000256" key="1">
    <source>
        <dbReference type="PROSITE-ProRule" id="PRU00339"/>
    </source>
</evidence>
<dbReference type="RefSeq" id="WP_113658322.1">
    <property type="nucleotide sequence ID" value="NZ_KZ845665.1"/>
</dbReference>
<dbReference type="PROSITE" id="PS50943">
    <property type="entry name" value="HTH_CROC1"/>
    <property type="match status" value="1"/>
</dbReference>
<dbReference type="SUPFAM" id="SSF47413">
    <property type="entry name" value="lambda repressor-like DNA-binding domains"/>
    <property type="match status" value="1"/>
</dbReference>
<evidence type="ECO:0000259" key="2">
    <source>
        <dbReference type="PROSITE" id="PS50943"/>
    </source>
</evidence>
<feature type="repeat" description="TPR" evidence="1">
    <location>
        <begin position="299"/>
        <end position="332"/>
    </location>
</feature>
<dbReference type="InterPro" id="IPR001387">
    <property type="entry name" value="Cro/C1-type_HTH"/>
</dbReference>
<dbReference type="InterPro" id="IPR011990">
    <property type="entry name" value="TPR-like_helical_dom_sf"/>
</dbReference>
<keyword evidence="1" id="KW-0802">TPR repeat</keyword>
<dbReference type="Pfam" id="PF13181">
    <property type="entry name" value="TPR_8"/>
    <property type="match status" value="1"/>
</dbReference>
<dbReference type="SUPFAM" id="SSF48452">
    <property type="entry name" value="TPR-like"/>
    <property type="match status" value="1"/>
</dbReference>
<dbReference type="OrthoDB" id="2985470at2"/>
<organism evidence="3 4">
    <name type="scientific">Thermoflavimicrobium daqui</name>
    <dbReference type="NCBI Taxonomy" id="2137476"/>
    <lineage>
        <taxon>Bacteria</taxon>
        <taxon>Bacillati</taxon>
        <taxon>Bacillota</taxon>
        <taxon>Bacilli</taxon>
        <taxon>Bacillales</taxon>
        <taxon>Thermoactinomycetaceae</taxon>
        <taxon>Thermoflavimicrobium</taxon>
    </lineage>
</organism>
<dbReference type="SMART" id="SM00028">
    <property type="entry name" value="TPR"/>
    <property type="match status" value="4"/>
</dbReference>
<dbReference type="InterPro" id="IPR010982">
    <property type="entry name" value="Lambda_DNA-bd_dom_sf"/>
</dbReference>
<dbReference type="Proteomes" id="UP000251213">
    <property type="component" value="Unassembled WGS sequence"/>
</dbReference>
<dbReference type="AlphaFoldDB" id="A0A364K608"/>
<dbReference type="GO" id="GO:0003677">
    <property type="term" value="F:DNA binding"/>
    <property type="evidence" value="ECO:0007669"/>
    <property type="project" value="InterPro"/>
</dbReference>
<dbReference type="PROSITE" id="PS50005">
    <property type="entry name" value="TPR"/>
    <property type="match status" value="2"/>
</dbReference>
<evidence type="ECO:0000313" key="3">
    <source>
        <dbReference type="EMBL" id="RAL25708.1"/>
    </source>
</evidence>
<accession>A0A364K608</accession>
<dbReference type="SMART" id="SM00530">
    <property type="entry name" value="HTH_XRE"/>
    <property type="match status" value="1"/>
</dbReference>
<keyword evidence="4" id="KW-1185">Reference proteome</keyword>
<proteinExistence type="predicted"/>
<comment type="caution">
    <text evidence="3">The sequence shown here is derived from an EMBL/GenBank/DDBJ whole genome shotgun (WGS) entry which is preliminary data.</text>
</comment>
<dbReference type="InterPro" id="IPR019734">
    <property type="entry name" value="TPR_rpt"/>
</dbReference>
<dbReference type="EMBL" id="QJKK01000003">
    <property type="protein sequence ID" value="RAL25708.1"/>
    <property type="molecule type" value="Genomic_DNA"/>
</dbReference>